<dbReference type="EMBL" id="CACVKT020009708">
    <property type="protein sequence ID" value="CAC5423122.1"/>
    <property type="molecule type" value="Genomic_DNA"/>
</dbReference>
<dbReference type="Proteomes" id="UP000507470">
    <property type="component" value="Unassembled WGS sequence"/>
</dbReference>
<dbReference type="GO" id="GO:0003723">
    <property type="term" value="F:RNA binding"/>
    <property type="evidence" value="ECO:0007669"/>
    <property type="project" value="UniProtKB-UniRule"/>
</dbReference>
<dbReference type="InterPro" id="IPR012677">
    <property type="entry name" value="Nucleotide-bd_a/b_plait_sf"/>
</dbReference>
<dbReference type="OrthoDB" id="6163166at2759"/>
<keyword evidence="5" id="KW-1185">Reference proteome</keyword>
<evidence type="ECO:0000256" key="2">
    <source>
        <dbReference type="SAM" id="MobiDB-lite"/>
    </source>
</evidence>
<gene>
    <name evidence="4" type="ORF">MCOR_55122</name>
</gene>
<feature type="region of interest" description="Disordered" evidence="2">
    <location>
        <begin position="662"/>
        <end position="682"/>
    </location>
</feature>
<dbReference type="SUPFAM" id="SSF54928">
    <property type="entry name" value="RNA-binding domain, RBD"/>
    <property type="match status" value="1"/>
</dbReference>
<evidence type="ECO:0000256" key="1">
    <source>
        <dbReference type="PROSITE-ProRule" id="PRU00176"/>
    </source>
</evidence>
<sequence>MTTTLELPSVSKKEQQQIVERLPTEINVTEEGSEDGIIKIDGKQVNSIVLDLRVCSGIFRDIETLRSALMSLIQKVLGKGKIDTNVQGVIFVTLTFNSRLSSHEAEVLTGLLTQAMSYIPNNEREGRSHVDTIDTAMSKMLEVSNIPSDATEDALIFFFENKKRSGGGDVKNIDYNKEKHTAIVTFKDANVVQRVVDKNPLIFQIKLIEVATHMPGTMDESQLDDGNSSAPHASALDQDEFSAETIAHYLESTRVPSESTTTTIDIDRVDGDAYINFNINEVVQRVVYNNPLLFQVKLIEVAAHIPRILDELQPGTHASAADREKLSAQTNVRCFESRRVTTTNNINIGKFDGRVLVNFLKGDKYKKDMADIPVSLDESQPDDGNSSAVFLSDVDQEELYAETIAQYFESRRVTNINIINIAKIERDAYITLRSEKGLLEDLDIDKKMWLAVGISLHTIIATELRINTKRYFSKLYKSMVISNQIDTQTYPYYLKIYPNSNSQLNYEEINNNNIVHGHEIHEYDYTVRNAVDLSKLFLPTGIAQYDDFDKSCCLPSLIRIITHVDIFPEDVKDIAREVESNISSKWPRCDFTELDKVKFMSSFTLMEKFMKTLELIANEESTILNNPNRWKNIGRKCTSGGLKLNTLLLILNMLGRRPKGKFCTGGNTADKTDGNEPNKSTT</sequence>
<evidence type="ECO:0000313" key="5">
    <source>
        <dbReference type="Proteomes" id="UP000507470"/>
    </source>
</evidence>
<dbReference type="InterPro" id="IPR034464">
    <property type="entry name" value="PAR10_RRM1_2"/>
</dbReference>
<reference evidence="4 5" key="1">
    <citation type="submission" date="2020-06" db="EMBL/GenBank/DDBJ databases">
        <authorList>
            <person name="Li R."/>
            <person name="Bekaert M."/>
        </authorList>
    </citation>
    <scope>NUCLEOTIDE SEQUENCE [LARGE SCALE GENOMIC DNA]</scope>
    <source>
        <strain evidence="5">wild</strain>
    </source>
</reference>
<dbReference type="InterPro" id="IPR000504">
    <property type="entry name" value="RRM_dom"/>
</dbReference>
<dbReference type="PROSITE" id="PS50102">
    <property type="entry name" value="RRM"/>
    <property type="match status" value="1"/>
</dbReference>
<keyword evidence="1" id="KW-0694">RNA-binding</keyword>
<organism evidence="4 5">
    <name type="scientific">Mytilus coruscus</name>
    <name type="common">Sea mussel</name>
    <dbReference type="NCBI Taxonomy" id="42192"/>
    <lineage>
        <taxon>Eukaryota</taxon>
        <taxon>Metazoa</taxon>
        <taxon>Spiralia</taxon>
        <taxon>Lophotrochozoa</taxon>
        <taxon>Mollusca</taxon>
        <taxon>Bivalvia</taxon>
        <taxon>Autobranchia</taxon>
        <taxon>Pteriomorphia</taxon>
        <taxon>Mytilida</taxon>
        <taxon>Mytiloidea</taxon>
        <taxon>Mytilidae</taxon>
        <taxon>Mytilinae</taxon>
        <taxon>Mytilus</taxon>
    </lineage>
</organism>
<dbReference type="Pfam" id="PF23085">
    <property type="entry name" value="RRM_PARP14_3"/>
    <property type="match status" value="1"/>
</dbReference>
<dbReference type="CDD" id="cd12547">
    <property type="entry name" value="RRM1_2_PAR10"/>
    <property type="match status" value="1"/>
</dbReference>
<proteinExistence type="predicted"/>
<feature type="domain" description="RRM" evidence="3">
    <location>
        <begin position="139"/>
        <end position="215"/>
    </location>
</feature>
<dbReference type="PANTHER" id="PTHR15225">
    <property type="entry name" value="INTERFERON-INDUCED PROTEIN 35/NMI N-MYC/STAT INTERACTING PROTEIN"/>
    <property type="match status" value="1"/>
</dbReference>
<dbReference type="AlphaFoldDB" id="A0A6J8ETU4"/>
<evidence type="ECO:0000259" key="3">
    <source>
        <dbReference type="PROSITE" id="PS50102"/>
    </source>
</evidence>
<accession>A0A6J8ETU4</accession>
<evidence type="ECO:0000313" key="4">
    <source>
        <dbReference type="EMBL" id="CAC5423122.1"/>
    </source>
</evidence>
<protein>
    <recommendedName>
        <fullName evidence="3">RRM domain-containing protein</fullName>
    </recommendedName>
</protein>
<dbReference type="InterPro" id="IPR035979">
    <property type="entry name" value="RBD_domain_sf"/>
</dbReference>
<dbReference type="Gene3D" id="3.30.70.330">
    <property type="match status" value="1"/>
</dbReference>
<name>A0A6J8ETU4_MYTCO</name>
<dbReference type="SMART" id="SM00360">
    <property type="entry name" value="RRM"/>
    <property type="match status" value="1"/>
</dbReference>